<evidence type="ECO:0000313" key="3">
    <source>
        <dbReference type="EMBL" id="KAK6643359.1"/>
    </source>
</evidence>
<organism evidence="3 4">
    <name type="scientific">Polyplax serrata</name>
    <name type="common">Common mouse louse</name>
    <dbReference type="NCBI Taxonomy" id="468196"/>
    <lineage>
        <taxon>Eukaryota</taxon>
        <taxon>Metazoa</taxon>
        <taxon>Ecdysozoa</taxon>
        <taxon>Arthropoda</taxon>
        <taxon>Hexapoda</taxon>
        <taxon>Insecta</taxon>
        <taxon>Pterygota</taxon>
        <taxon>Neoptera</taxon>
        <taxon>Paraneoptera</taxon>
        <taxon>Psocodea</taxon>
        <taxon>Troctomorpha</taxon>
        <taxon>Phthiraptera</taxon>
        <taxon>Anoplura</taxon>
        <taxon>Polyplacidae</taxon>
        <taxon>Polyplax</taxon>
    </lineage>
</organism>
<feature type="region of interest" description="Disordered" evidence="2">
    <location>
        <begin position="406"/>
        <end position="452"/>
    </location>
</feature>
<evidence type="ECO:0000313" key="4">
    <source>
        <dbReference type="Proteomes" id="UP001372834"/>
    </source>
</evidence>
<sequence>MDFDSCIRELCETCYPMCQSHPINPTPQSGHKKLKRVSMQEKRNIDMKCENTQSAALVHCNCSYPGNTKLDNVQEKNSFLEYNRLTLNQPKSGGFGDTRNTVRSFLSEEKPEQKYSYRQNKFHGDNFSNLEEKVNFLFELFNENQDKLTGDDFVEQNHIKIPGVSLRDIWQLFNLNKRMSAAEENIEKLTLTVQEMLKKKENAGHVVGDSEESSIWNSLDSPLDTPNNKMAVLKNRNDLLINLIKTFLKIGSVDEIYSKLALMPKDEESIDSKTKDAPEDEALILNQAEILSTLKSLREQIEGINTSKVKEFAPGESLSSCPERRSKLEVISEQAEYNLKDNFDKDVNTNTEQDSGKFQYGLVEYKGSEGGNGNFDLKRTTSRILTQQESMLRSSFPVTFRNLDSTEKLNGRNTSDETIVSEGRSKCDSSPQTESPRSGNSSTRIPDTDRRDSVKYSKLSDFKEAFKNSLKVSGSSISSRHIPRLTEKIEHERNSRPSYYSPDLSATRRQDKEATGEILRPVTAPNSAVKSMVATDLRKLSTKNILKSSHESERTKKELYNNGTNNSTNVKSLNKNLLNKKFLVQTS</sequence>
<reference evidence="3 4" key="1">
    <citation type="submission" date="2023-10" db="EMBL/GenBank/DDBJ databases">
        <title>Genomes of two closely related lineages of the louse Polyplax serrata with different host specificities.</title>
        <authorList>
            <person name="Martinu J."/>
            <person name="Tarabai H."/>
            <person name="Stefka J."/>
            <person name="Hypsa V."/>
        </authorList>
    </citation>
    <scope>NUCLEOTIDE SEQUENCE [LARGE SCALE GENOMIC DNA]</scope>
    <source>
        <strain evidence="3">HR10_N</strain>
    </source>
</reference>
<gene>
    <name evidence="3" type="ORF">RUM43_004864</name>
</gene>
<dbReference type="EMBL" id="JAWJWE010000002">
    <property type="protein sequence ID" value="KAK6643359.1"/>
    <property type="molecule type" value="Genomic_DNA"/>
</dbReference>
<feature type="region of interest" description="Disordered" evidence="2">
    <location>
        <begin position="546"/>
        <end position="567"/>
    </location>
</feature>
<protein>
    <submittedName>
        <fullName evidence="3">Uncharacterized protein</fullName>
    </submittedName>
</protein>
<accession>A0AAN8XM49</accession>
<keyword evidence="1" id="KW-0175">Coiled coil</keyword>
<dbReference type="AlphaFoldDB" id="A0AAN8XM49"/>
<evidence type="ECO:0000256" key="2">
    <source>
        <dbReference type="SAM" id="MobiDB-lite"/>
    </source>
</evidence>
<feature type="coiled-coil region" evidence="1">
    <location>
        <begin position="172"/>
        <end position="199"/>
    </location>
</feature>
<feature type="compositionally biased region" description="Polar residues" evidence="2">
    <location>
        <begin position="428"/>
        <end position="445"/>
    </location>
</feature>
<comment type="caution">
    <text evidence="3">The sequence shown here is derived from an EMBL/GenBank/DDBJ whole genome shotgun (WGS) entry which is preliminary data.</text>
</comment>
<feature type="compositionally biased region" description="Basic and acidic residues" evidence="2">
    <location>
        <begin position="548"/>
        <end position="559"/>
    </location>
</feature>
<feature type="region of interest" description="Disordered" evidence="2">
    <location>
        <begin position="473"/>
        <end position="514"/>
    </location>
</feature>
<evidence type="ECO:0000256" key="1">
    <source>
        <dbReference type="SAM" id="Coils"/>
    </source>
</evidence>
<dbReference type="Proteomes" id="UP001372834">
    <property type="component" value="Unassembled WGS sequence"/>
</dbReference>
<proteinExistence type="predicted"/>
<feature type="compositionally biased region" description="Basic and acidic residues" evidence="2">
    <location>
        <begin position="484"/>
        <end position="495"/>
    </location>
</feature>
<name>A0AAN8XM49_POLSC</name>